<dbReference type="Proteomes" id="UP001422759">
    <property type="component" value="Unassembled WGS sequence"/>
</dbReference>
<comment type="caution">
    <text evidence="1">The sequence shown here is derived from an EMBL/GenBank/DDBJ whole genome shotgun (WGS) entry which is preliminary data.</text>
</comment>
<sequence length="106" mass="12682">MMIGLRSDPEATLFLHCRSEVCRAASIVYRNSEIRHLYRWVTVPPIGIPWVDRLDGALRATLPSARHRVFTKRWSDLYLRFFRLSTVRWRPVEVRANRRLYARREA</sequence>
<evidence type="ECO:0000313" key="1">
    <source>
        <dbReference type="EMBL" id="GAA2153882.1"/>
    </source>
</evidence>
<proteinExistence type="predicted"/>
<name>A0ABN3A5A8_9ACTN</name>
<keyword evidence="2" id="KW-1185">Reference proteome</keyword>
<evidence type="ECO:0000313" key="2">
    <source>
        <dbReference type="Proteomes" id="UP001422759"/>
    </source>
</evidence>
<accession>A0ABN3A5A8</accession>
<reference evidence="2" key="1">
    <citation type="journal article" date="2019" name="Int. J. Syst. Evol. Microbiol.">
        <title>The Global Catalogue of Microorganisms (GCM) 10K type strain sequencing project: providing services to taxonomists for standard genome sequencing and annotation.</title>
        <authorList>
            <consortium name="The Broad Institute Genomics Platform"/>
            <consortium name="The Broad Institute Genome Sequencing Center for Infectious Disease"/>
            <person name="Wu L."/>
            <person name="Ma J."/>
        </authorList>
    </citation>
    <scope>NUCLEOTIDE SEQUENCE [LARGE SCALE GENOMIC DNA]</scope>
    <source>
        <strain evidence="2">JCM 14560</strain>
    </source>
</reference>
<organism evidence="1 2">
    <name type="scientific">Kitasatospora kazusensis</name>
    <dbReference type="NCBI Taxonomy" id="407974"/>
    <lineage>
        <taxon>Bacteria</taxon>
        <taxon>Bacillati</taxon>
        <taxon>Actinomycetota</taxon>
        <taxon>Actinomycetes</taxon>
        <taxon>Kitasatosporales</taxon>
        <taxon>Streptomycetaceae</taxon>
        <taxon>Kitasatospora</taxon>
    </lineage>
</organism>
<gene>
    <name evidence="1" type="ORF">GCM10009760_52100</name>
</gene>
<protein>
    <submittedName>
        <fullName evidence="1">Uncharacterized protein</fullName>
    </submittedName>
</protein>
<dbReference type="EMBL" id="BAAANT010000040">
    <property type="protein sequence ID" value="GAA2153882.1"/>
    <property type="molecule type" value="Genomic_DNA"/>
</dbReference>